<accession>A0ACB5RG71</accession>
<gene>
    <name evidence="1" type="ORF">rsdtw13_33400</name>
</gene>
<dbReference type="Proteomes" id="UP001058074">
    <property type="component" value="Unassembled WGS sequence"/>
</dbReference>
<protein>
    <submittedName>
        <fullName evidence="1">Uncharacterized protein</fullName>
    </submittedName>
</protein>
<evidence type="ECO:0000313" key="1">
    <source>
        <dbReference type="EMBL" id="GKX68082.1"/>
    </source>
</evidence>
<name>A0ACB5RG71_9CLOT</name>
<comment type="caution">
    <text evidence="1">The sequence shown here is derived from an EMBL/GenBank/DDBJ whole genome shotgun (WGS) entry which is preliminary data.</text>
</comment>
<proteinExistence type="predicted"/>
<dbReference type="EMBL" id="BROD01000001">
    <property type="protein sequence ID" value="GKX68082.1"/>
    <property type="molecule type" value="Genomic_DNA"/>
</dbReference>
<sequence length="66" mass="7177">MEKMTRTNLELSEKEIKYLSIGIASGSGIGIISGAIVNNVQLFFSLGSVLGIIGAVAYSYYLRYKK</sequence>
<evidence type="ECO:0000313" key="2">
    <source>
        <dbReference type="Proteomes" id="UP001058074"/>
    </source>
</evidence>
<keyword evidence="2" id="KW-1185">Reference proteome</keyword>
<reference evidence="1" key="1">
    <citation type="journal article" date="2025" name="Int. J. Syst. Evol. Microbiol.">
        <title>Inconstantimicrobium mannanitabidum sp. nov., a novel member of the family Clostridiaceae isolated from anoxic soil under the treatment of reductive soil disinfestation.</title>
        <authorList>
            <person name="Ueki A."/>
            <person name="Tonouchi A."/>
            <person name="Honma S."/>
            <person name="Kaku N."/>
            <person name="Ueki K."/>
        </authorList>
    </citation>
    <scope>NUCLEOTIDE SEQUENCE</scope>
    <source>
        <strain evidence="1">TW13</strain>
    </source>
</reference>
<organism evidence="1 2">
    <name type="scientific">Inconstantimicrobium mannanitabidum</name>
    <dbReference type="NCBI Taxonomy" id="1604901"/>
    <lineage>
        <taxon>Bacteria</taxon>
        <taxon>Bacillati</taxon>
        <taxon>Bacillota</taxon>
        <taxon>Clostridia</taxon>
        <taxon>Eubacteriales</taxon>
        <taxon>Clostridiaceae</taxon>
        <taxon>Inconstantimicrobium</taxon>
    </lineage>
</organism>